<evidence type="ECO:0000313" key="3">
    <source>
        <dbReference type="Proteomes" id="UP000663874"/>
    </source>
</evidence>
<name>A0A820GQ62_9BILA</name>
<feature type="non-terminal residue" evidence="2">
    <location>
        <position position="318"/>
    </location>
</feature>
<dbReference type="Proteomes" id="UP000663889">
    <property type="component" value="Unassembled WGS sequence"/>
</dbReference>
<evidence type="ECO:0000313" key="1">
    <source>
        <dbReference type="EMBL" id="CAF1563686.1"/>
    </source>
</evidence>
<dbReference type="Proteomes" id="UP000663874">
    <property type="component" value="Unassembled WGS sequence"/>
</dbReference>
<dbReference type="InterPro" id="IPR053002">
    <property type="entry name" value="Metalloproteinase_M10B"/>
</dbReference>
<dbReference type="EMBL" id="CAJNOU010013053">
    <property type="protein sequence ID" value="CAF1563686.1"/>
    <property type="molecule type" value="Genomic_DNA"/>
</dbReference>
<dbReference type="AlphaFoldDB" id="A0A820GQ62"/>
<dbReference type="GO" id="GO:0005737">
    <property type="term" value="C:cytoplasm"/>
    <property type="evidence" value="ECO:0007669"/>
    <property type="project" value="TreeGrafter"/>
</dbReference>
<sequence length="318" mass="35469">PPNIQVHSRLLLVKGTCGSSTNGDIQISSHHKNFPTQSFPVRNGQFKALIHLSPGENKITMTYYDGHRSWVSSWPVCYIPLIQNPPLHLCIIVGSDSSLTYDDVPDCQEPPTLETVIKKLRLAGYLWQAYTGSQMSSNGLGHRTFRLNESWQRDSLSLVDQSYSNTAMIRVLRSKYTTAEIRDPKRAQQNPEGEKRNSLFDIALEAIQPEFSGERHHIAALFLDSHFENGLITGHAALGLGSVTAQYSLAIFGSHSLFSWPSSLENFIPCFMDERSVDTNYCGVDIEGDKYWIACNVGIGAMMHEVGHLFGCPHQRSG</sequence>
<proteinExistence type="predicted"/>
<dbReference type="PANTHER" id="PTHR21054">
    <property type="entry name" value="ZINC METALLOPROTEINASE-RELATED"/>
    <property type="match status" value="1"/>
</dbReference>
<dbReference type="InterPro" id="IPR021917">
    <property type="entry name" value="Unchr_Zn-peptidase-like"/>
</dbReference>
<organism evidence="2 3">
    <name type="scientific">Rotaria sordida</name>
    <dbReference type="NCBI Taxonomy" id="392033"/>
    <lineage>
        <taxon>Eukaryota</taxon>
        <taxon>Metazoa</taxon>
        <taxon>Spiralia</taxon>
        <taxon>Gnathifera</taxon>
        <taxon>Rotifera</taxon>
        <taxon>Eurotatoria</taxon>
        <taxon>Bdelloidea</taxon>
        <taxon>Philodinida</taxon>
        <taxon>Philodinidae</taxon>
        <taxon>Rotaria</taxon>
    </lineage>
</organism>
<dbReference type="EMBL" id="CAJOBE010028705">
    <property type="protein sequence ID" value="CAF4282393.1"/>
    <property type="molecule type" value="Genomic_DNA"/>
</dbReference>
<evidence type="ECO:0008006" key="4">
    <source>
        <dbReference type="Google" id="ProtNLM"/>
    </source>
</evidence>
<gene>
    <name evidence="2" type="ORF">FNK824_LOCUS39945</name>
    <name evidence="1" type="ORF">SEV965_LOCUS39253</name>
</gene>
<accession>A0A820GQ62</accession>
<reference evidence="2" key="1">
    <citation type="submission" date="2021-02" db="EMBL/GenBank/DDBJ databases">
        <authorList>
            <person name="Nowell W R."/>
        </authorList>
    </citation>
    <scope>NUCLEOTIDE SEQUENCE</scope>
</reference>
<dbReference type="SUPFAM" id="SSF55486">
    <property type="entry name" value="Metalloproteases ('zincins'), catalytic domain"/>
    <property type="match status" value="1"/>
</dbReference>
<protein>
    <recommendedName>
        <fullName evidence="4">Zinc metalloproteinase</fullName>
    </recommendedName>
</protein>
<dbReference type="Pfam" id="PF12044">
    <property type="entry name" value="Metallopep"/>
    <property type="match status" value="1"/>
</dbReference>
<comment type="caution">
    <text evidence="2">The sequence shown here is derived from an EMBL/GenBank/DDBJ whole genome shotgun (WGS) entry which is preliminary data.</text>
</comment>
<evidence type="ECO:0000313" key="2">
    <source>
        <dbReference type="EMBL" id="CAF4282393.1"/>
    </source>
</evidence>
<dbReference type="PANTHER" id="PTHR21054:SF2">
    <property type="entry name" value="MIP04191P"/>
    <property type="match status" value="1"/>
</dbReference>
<feature type="non-terminal residue" evidence="2">
    <location>
        <position position="1"/>
    </location>
</feature>